<sequence>MKMFPAGHFVLLNSIMDSAASTGGVTAVAFDSVEELLWTGNAEGHVTSYHGSALTRYTSFQMLDDEVRAFWFSDAGVLALGRNALKLCSRQGIPILSYNFLFEDMQFECLALNPLLHNVLVLGGFQPTVIMFGLEVAEIVLSVVLVESDCVVMKSTEKMLITGHSNGNICLRNPLNFSLLQELNAHSGSLSDFVIRGSHLVTCGFSQRDEDYSCDPFLVLYDLRTVSAIAPVNVLVQPSFLRFIPSDMNSVLVVVSQFGDFQIVNIGSVSDDYIYKIETQGTHCTAVDVSPSGQVIALADESGCLHVFVDRAEPAFVENARPLLMPDPMEISIPIGFDDVDTPLSAVPLPMTGVSSLSDWPAEYSKRTFRRQLPIPQEVLKAMKTTEFVGYAPNVLGMRRNQVSYHLKPSSAEHGGTDLTNENSFSRDDNIQKIPEHYRKFRKEYKSYHHILTVANARSPDLGNLMMGLEAPLRNSYVNSMLLALYWVVPLRNTLLSHLCSRQFCLSCELSFLFSMLNRNPVGFSCNDRKKKKREEEEEEEKVEVEVKEEVVLSEILVAVKSNNFIRSFRTLPEAFALGLVLNDKIDMPKENDDYKSLIQNFCRFILRHINSELKDERLLVKPKPKIQPDHPANQVKVATPSAELSASIETIETTTQKAEIDLTRQHFIAKDECQHESTALATSSSDITDTAGGIDFLFTMSLENITRCRCGMESAHHPGSSFVCTLSYPSHVLEGTEAMTFETILENSLCLEQNTHAWCQKCLKFEVAKHYKRIQSLPDVLCINCNIDSDKVKQFWIAQQTYLNPEAVEVGVAEKEFAEFLCSSNRETDPANVDFVLDEESMDVENTWLPLHMTVRRLQDGRVVVARKRIANSSPPEPEAKDYILSSVISCIETNNSGHLVTCINLPCNTDRQWFLINETHVKKISHKDAIKFDVNWKTPCVLFYSRLDLEQRHHVEVQNPIDERVFFQENVATPVTSGSSMSGSSQVNQIEPHYLPKRGDLVAMDAEFVTLNLEEAEVRSDGRKLTLKPSLLLAARVTCIYGSGPLKGTPIFDNYIITREHISDYQTKFSGIKPGDLDPTTSNKNTLVAMKTVYLKLRYFVDNGIKFVGHGLQNDFKVINIYVPPEQTVDTVELFRLPRRRLISLRFLAWFFLNIRIQSNTHDSAEDAHSALVLYERYKEMTENKQNNFHNILNNLYLRGQQLHWTIPNS</sequence>
<dbReference type="InterPro" id="IPR013520">
    <property type="entry name" value="Ribonucl_H"/>
</dbReference>
<dbReference type="GO" id="GO:0031251">
    <property type="term" value="C:PAN complex"/>
    <property type="evidence" value="ECO:0007669"/>
    <property type="project" value="TreeGrafter"/>
</dbReference>
<dbReference type="STRING" id="268475.A0A0V1I051"/>
<dbReference type="Proteomes" id="UP000055024">
    <property type="component" value="Unassembled WGS sequence"/>
</dbReference>
<dbReference type="InterPro" id="IPR028889">
    <property type="entry name" value="USP"/>
</dbReference>
<keyword evidence="12" id="KW-1185">Reference proteome</keyword>
<dbReference type="SUPFAM" id="SSF53098">
    <property type="entry name" value="Ribonuclease H-like"/>
    <property type="match status" value="1"/>
</dbReference>
<dbReference type="Gene3D" id="3.90.70.10">
    <property type="entry name" value="Cysteine proteinases"/>
    <property type="match status" value="1"/>
</dbReference>
<dbReference type="InterPro" id="IPR036397">
    <property type="entry name" value="RNaseH_sf"/>
</dbReference>
<dbReference type="EMBL" id="JYDP01000012">
    <property type="protein sequence ID" value="KRZ16280.1"/>
    <property type="molecule type" value="Genomic_DNA"/>
</dbReference>
<keyword evidence="2" id="KW-0963">Cytoplasm</keyword>
<evidence type="ECO:0000256" key="3">
    <source>
        <dbReference type="ARBA" id="ARBA00022664"/>
    </source>
</evidence>
<dbReference type="GO" id="GO:0004535">
    <property type="term" value="F:poly(A)-specific ribonuclease activity"/>
    <property type="evidence" value="ECO:0007669"/>
    <property type="project" value="UniProtKB-EC"/>
</dbReference>
<dbReference type="GO" id="GO:0000289">
    <property type="term" value="P:nuclear-transcribed mRNA poly(A) tail shortening"/>
    <property type="evidence" value="ECO:0007669"/>
    <property type="project" value="TreeGrafter"/>
</dbReference>
<proteinExistence type="predicted"/>
<protein>
    <submittedName>
        <fullName evidence="11">PAB-dependent poly(A)-specific ribonuclease subunit 2</fullName>
    </submittedName>
</protein>
<evidence type="ECO:0000256" key="7">
    <source>
        <dbReference type="ARBA" id="ARBA00022839"/>
    </source>
</evidence>
<dbReference type="FunFam" id="3.30.420.10:FF:000011">
    <property type="entry name" value="PAN2-PAN3 deadenylation complex catalytic subunit PAN2"/>
    <property type="match status" value="1"/>
</dbReference>
<evidence type="ECO:0000313" key="11">
    <source>
        <dbReference type="EMBL" id="KRZ16280.1"/>
    </source>
</evidence>
<dbReference type="InterPro" id="IPR028881">
    <property type="entry name" value="PAN2_UCH_dom"/>
</dbReference>
<evidence type="ECO:0000256" key="5">
    <source>
        <dbReference type="ARBA" id="ARBA00022723"/>
    </source>
</evidence>
<feature type="signal peptide" evidence="9">
    <location>
        <begin position="1"/>
        <end position="20"/>
    </location>
</feature>
<evidence type="ECO:0000256" key="6">
    <source>
        <dbReference type="ARBA" id="ARBA00022801"/>
    </source>
</evidence>
<dbReference type="InterPro" id="IPR015943">
    <property type="entry name" value="WD40/YVTN_repeat-like_dom_sf"/>
</dbReference>
<dbReference type="PANTHER" id="PTHR15728:SF0">
    <property type="entry name" value="PAN2-PAN3 DEADENYLATION COMPLEX CATALYTIC SUBUNIT PAN2"/>
    <property type="match status" value="1"/>
</dbReference>
<comment type="caution">
    <text evidence="11">The sequence shown here is derived from an EMBL/GenBank/DDBJ whole genome shotgun (WGS) entry which is preliminary data.</text>
</comment>
<keyword evidence="3" id="KW-0507">mRNA processing</keyword>
<dbReference type="Gene3D" id="3.30.420.10">
    <property type="entry name" value="Ribonuclease H-like superfamily/Ribonuclease H"/>
    <property type="match status" value="1"/>
</dbReference>
<dbReference type="InterPro" id="IPR012337">
    <property type="entry name" value="RNaseH-like_sf"/>
</dbReference>
<dbReference type="Pfam" id="PF00929">
    <property type="entry name" value="RNase_T"/>
    <property type="match status" value="1"/>
</dbReference>
<dbReference type="SUPFAM" id="SSF54001">
    <property type="entry name" value="Cysteine proteinases"/>
    <property type="match status" value="1"/>
</dbReference>
<accession>A0A0V1I051</accession>
<evidence type="ECO:0000313" key="12">
    <source>
        <dbReference type="Proteomes" id="UP000055024"/>
    </source>
</evidence>
<reference evidence="11 12" key="1">
    <citation type="submission" date="2015-01" db="EMBL/GenBank/DDBJ databases">
        <title>Evolution of Trichinella species and genotypes.</title>
        <authorList>
            <person name="Korhonen P.K."/>
            <person name="Edoardo P."/>
            <person name="Giuseppe L.R."/>
            <person name="Gasser R.B."/>
        </authorList>
    </citation>
    <scope>NUCLEOTIDE SEQUENCE [LARGE SCALE GENOMIC DNA]</scope>
    <source>
        <strain evidence="11">ISS1029</strain>
    </source>
</reference>
<feature type="chain" id="PRO_5006879574" evidence="9">
    <location>
        <begin position="21"/>
        <end position="1212"/>
    </location>
</feature>
<dbReference type="Pfam" id="PF13423">
    <property type="entry name" value="UCH_1"/>
    <property type="match status" value="2"/>
</dbReference>
<evidence type="ECO:0000256" key="9">
    <source>
        <dbReference type="SAM" id="SignalP"/>
    </source>
</evidence>
<dbReference type="OrthoDB" id="5916573at2759"/>
<keyword evidence="4" id="KW-0540">Nuclease</keyword>
<dbReference type="Pfam" id="PF20770">
    <property type="entry name" value="PAN2_N"/>
    <property type="match status" value="1"/>
</dbReference>
<gene>
    <name evidence="11" type="primary">PAN2</name>
    <name evidence="11" type="ORF">T11_14453</name>
</gene>
<organism evidence="11 12">
    <name type="scientific">Trichinella zimbabwensis</name>
    <dbReference type="NCBI Taxonomy" id="268475"/>
    <lineage>
        <taxon>Eukaryota</taxon>
        <taxon>Metazoa</taxon>
        <taxon>Ecdysozoa</taxon>
        <taxon>Nematoda</taxon>
        <taxon>Enoplea</taxon>
        <taxon>Dorylaimia</taxon>
        <taxon>Trichinellida</taxon>
        <taxon>Trichinellidae</taxon>
        <taxon>Trichinella</taxon>
    </lineage>
</organism>
<dbReference type="PROSITE" id="PS50235">
    <property type="entry name" value="USP_3"/>
    <property type="match status" value="1"/>
</dbReference>
<dbReference type="InterPro" id="IPR048841">
    <property type="entry name" value="PAN2_N"/>
</dbReference>
<evidence type="ECO:0000259" key="10">
    <source>
        <dbReference type="PROSITE" id="PS50235"/>
    </source>
</evidence>
<keyword evidence="9" id="KW-0732">Signal</keyword>
<dbReference type="PANTHER" id="PTHR15728">
    <property type="entry name" value="DEADENYLATION COMPLEX CATALYTIC SUBUNIT PAN2"/>
    <property type="match status" value="1"/>
</dbReference>
<evidence type="ECO:0000256" key="1">
    <source>
        <dbReference type="ARBA" id="ARBA00001663"/>
    </source>
</evidence>
<dbReference type="Gene3D" id="2.130.10.10">
    <property type="entry name" value="YVTN repeat-like/Quinoprotein amine dehydrogenase"/>
    <property type="match status" value="1"/>
</dbReference>
<name>A0A0V1I051_9BILA</name>
<dbReference type="CDD" id="cd02257">
    <property type="entry name" value="Peptidase_C19"/>
    <property type="match status" value="1"/>
</dbReference>
<dbReference type="InterPro" id="IPR036322">
    <property type="entry name" value="WD40_repeat_dom_sf"/>
</dbReference>
<dbReference type="GO" id="GO:0000932">
    <property type="term" value="C:P-body"/>
    <property type="evidence" value="ECO:0007669"/>
    <property type="project" value="TreeGrafter"/>
</dbReference>
<feature type="domain" description="USP" evidence="10">
    <location>
        <begin position="467"/>
        <end position="949"/>
    </location>
</feature>
<keyword evidence="7" id="KW-0269">Exonuclease</keyword>
<dbReference type="AlphaFoldDB" id="A0A0V1I051"/>
<dbReference type="SUPFAM" id="SSF50978">
    <property type="entry name" value="WD40 repeat-like"/>
    <property type="match status" value="1"/>
</dbReference>
<evidence type="ECO:0000256" key="4">
    <source>
        <dbReference type="ARBA" id="ARBA00022722"/>
    </source>
</evidence>
<dbReference type="InterPro" id="IPR038765">
    <property type="entry name" value="Papain-like_cys_pep_sf"/>
</dbReference>
<keyword evidence="6" id="KW-0378">Hydrolase</keyword>
<evidence type="ECO:0000256" key="8">
    <source>
        <dbReference type="ARBA" id="ARBA00023242"/>
    </source>
</evidence>
<dbReference type="GO" id="GO:0046872">
    <property type="term" value="F:metal ion binding"/>
    <property type="evidence" value="ECO:0007669"/>
    <property type="project" value="UniProtKB-KW"/>
</dbReference>
<keyword evidence="5" id="KW-0479">Metal-binding</keyword>
<dbReference type="GO" id="GO:0003676">
    <property type="term" value="F:nucleic acid binding"/>
    <property type="evidence" value="ECO:0007669"/>
    <property type="project" value="InterPro"/>
</dbReference>
<dbReference type="InterPro" id="IPR050785">
    <property type="entry name" value="PAN2-PAN3_catalytic_subunit"/>
</dbReference>
<keyword evidence="8" id="KW-0539">Nucleus</keyword>
<evidence type="ECO:0000256" key="2">
    <source>
        <dbReference type="ARBA" id="ARBA00022490"/>
    </source>
</evidence>
<dbReference type="CDD" id="cd06143">
    <property type="entry name" value="PAN2_exo"/>
    <property type="match status" value="1"/>
</dbReference>
<comment type="catalytic activity">
    <reaction evidence="1">
        <text>Exonucleolytic cleavage of poly(A) to 5'-AMP.</text>
        <dbReference type="EC" id="3.1.13.4"/>
    </reaction>
</comment>
<dbReference type="GO" id="GO:0006397">
    <property type="term" value="P:mRNA processing"/>
    <property type="evidence" value="ECO:0007669"/>
    <property type="project" value="UniProtKB-KW"/>
</dbReference>
<dbReference type="SMART" id="SM00479">
    <property type="entry name" value="EXOIII"/>
    <property type="match status" value="1"/>
</dbReference>